<evidence type="ECO:0000313" key="8">
    <source>
        <dbReference type="EMBL" id="KAF2101896.1"/>
    </source>
</evidence>
<evidence type="ECO:0000256" key="2">
    <source>
        <dbReference type="ARBA" id="ARBA00009836"/>
    </source>
</evidence>
<sequence>MSSRRGGRGRGGGGQGGLPREVQVSKKLSWLLRHHAENQGLKLGPGGYVNLKDALSVNALKGMRITLDEVREVVADNEKQRFSLIPITAAPDAQQNADSVSGDDAATVSKELPPDFDAEDPANYLIRANQGHSIKVDDEGLLTPISADDPSGLPEIVVHGTTWRAWPIILKTGGLKRMSRNHIHFAGGLPEGFEPLDDDDDGQEEANATDENPAPRAKKDPVISGMRNTSTILIYLDFPAALAAGLKFGRSENGVILTEGDEHGFVPTKFFKRVEERKGGYGVLMKNGEVIKELPKHLVSGGGGGGGRGGRGKQGRS</sequence>
<feature type="compositionally biased region" description="Acidic residues" evidence="7">
    <location>
        <begin position="194"/>
        <end position="208"/>
    </location>
</feature>
<dbReference type="OrthoDB" id="419694at2759"/>
<evidence type="ECO:0000256" key="7">
    <source>
        <dbReference type="SAM" id="MobiDB-lite"/>
    </source>
</evidence>
<gene>
    <name evidence="8" type="ORF">NA57DRAFT_34824</name>
</gene>
<evidence type="ECO:0000313" key="9">
    <source>
        <dbReference type="Proteomes" id="UP000799772"/>
    </source>
</evidence>
<feature type="region of interest" description="Disordered" evidence="7">
    <location>
        <begin position="296"/>
        <end position="317"/>
    </location>
</feature>
<organism evidence="8 9">
    <name type="scientific">Rhizodiscina lignyota</name>
    <dbReference type="NCBI Taxonomy" id="1504668"/>
    <lineage>
        <taxon>Eukaryota</taxon>
        <taxon>Fungi</taxon>
        <taxon>Dikarya</taxon>
        <taxon>Ascomycota</taxon>
        <taxon>Pezizomycotina</taxon>
        <taxon>Dothideomycetes</taxon>
        <taxon>Pleosporomycetidae</taxon>
        <taxon>Aulographales</taxon>
        <taxon>Rhizodiscinaceae</taxon>
        <taxon>Rhizodiscina</taxon>
    </lineage>
</organism>
<name>A0A9P4IPI2_9PEZI</name>
<dbReference type="PANTHER" id="PTHR12684:SF2">
    <property type="entry name" value="TRNA 2'-PHOSPHOTRANSFERASE 1"/>
    <property type="match status" value="1"/>
</dbReference>
<dbReference type="EC" id="2.7.1.160" evidence="3"/>
<evidence type="ECO:0000256" key="5">
    <source>
        <dbReference type="ARBA" id="ARBA00023027"/>
    </source>
</evidence>
<comment type="caution">
    <text evidence="8">The sequence shown here is derived from an EMBL/GenBank/DDBJ whole genome shotgun (WGS) entry which is preliminary data.</text>
</comment>
<proteinExistence type="inferred from homology"/>
<evidence type="ECO:0000256" key="3">
    <source>
        <dbReference type="ARBA" id="ARBA00012007"/>
    </source>
</evidence>
<evidence type="ECO:0000256" key="6">
    <source>
        <dbReference type="ARBA" id="ARBA00047949"/>
    </source>
</evidence>
<keyword evidence="4" id="KW-0808">Transferase</keyword>
<keyword evidence="9" id="KW-1185">Reference proteome</keyword>
<dbReference type="SUPFAM" id="SSF56399">
    <property type="entry name" value="ADP-ribosylation"/>
    <property type="match status" value="1"/>
</dbReference>
<reference evidence="8" key="1">
    <citation type="journal article" date="2020" name="Stud. Mycol.">
        <title>101 Dothideomycetes genomes: a test case for predicting lifestyles and emergence of pathogens.</title>
        <authorList>
            <person name="Haridas S."/>
            <person name="Albert R."/>
            <person name="Binder M."/>
            <person name="Bloem J."/>
            <person name="Labutti K."/>
            <person name="Salamov A."/>
            <person name="Andreopoulos B."/>
            <person name="Baker S."/>
            <person name="Barry K."/>
            <person name="Bills G."/>
            <person name="Bluhm B."/>
            <person name="Cannon C."/>
            <person name="Castanera R."/>
            <person name="Culley D."/>
            <person name="Daum C."/>
            <person name="Ezra D."/>
            <person name="Gonzalez J."/>
            <person name="Henrissat B."/>
            <person name="Kuo A."/>
            <person name="Liang C."/>
            <person name="Lipzen A."/>
            <person name="Lutzoni F."/>
            <person name="Magnuson J."/>
            <person name="Mondo S."/>
            <person name="Nolan M."/>
            <person name="Ohm R."/>
            <person name="Pangilinan J."/>
            <person name="Park H.-J."/>
            <person name="Ramirez L."/>
            <person name="Alfaro M."/>
            <person name="Sun H."/>
            <person name="Tritt A."/>
            <person name="Yoshinaga Y."/>
            <person name="Zwiers L.-H."/>
            <person name="Turgeon B."/>
            <person name="Goodwin S."/>
            <person name="Spatafora J."/>
            <person name="Crous P."/>
            <person name="Grigoriev I."/>
        </authorList>
    </citation>
    <scope>NUCLEOTIDE SEQUENCE</scope>
    <source>
        <strain evidence="8">CBS 133067</strain>
    </source>
</reference>
<evidence type="ECO:0000256" key="4">
    <source>
        <dbReference type="ARBA" id="ARBA00022679"/>
    </source>
</evidence>
<dbReference type="Proteomes" id="UP000799772">
    <property type="component" value="Unassembled WGS sequence"/>
</dbReference>
<keyword evidence="5" id="KW-0520">NAD</keyword>
<comment type="function">
    <text evidence="1">Catalyzes the last step of tRNA splicing, the transfer of the splice junction 2'-phosphate from ligated tRNA to NAD to produce ADP-ribose 1''-2'' cyclic phosphate.</text>
</comment>
<dbReference type="Gene3D" id="1.10.10.970">
    <property type="entry name" value="RNA 2'-phosphotransferase, Tpt1/KptA family, N-terminal domain"/>
    <property type="match status" value="1"/>
</dbReference>
<dbReference type="GO" id="GO:0006388">
    <property type="term" value="P:tRNA splicing, via endonucleolytic cleavage and ligation"/>
    <property type="evidence" value="ECO:0007669"/>
    <property type="project" value="TreeGrafter"/>
</dbReference>
<comment type="catalytic activity">
    <reaction evidence="6">
        <text>2'-phospho-[ligated tRNA] + NAD(+) = mature tRNA + ADP-alpha-D-ribose 1'',2''-cyclic phosphate + nicotinamide</text>
        <dbReference type="Rhea" id="RHEA:23324"/>
        <dbReference type="Rhea" id="RHEA-COMP:11106"/>
        <dbReference type="Rhea" id="RHEA-COMP:11107"/>
        <dbReference type="ChEBI" id="CHEBI:17154"/>
        <dbReference type="ChEBI" id="CHEBI:57540"/>
        <dbReference type="ChEBI" id="CHEBI:76596"/>
        <dbReference type="ChEBI" id="CHEBI:82883"/>
        <dbReference type="ChEBI" id="CHEBI:85027"/>
        <dbReference type="EC" id="2.7.1.160"/>
    </reaction>
</comment>
<protein>
    <recommendedName>
        <fullName evidence="3">2'-phosphotransferase</fullName>
        <ecNumber evidence="3">2.7.1.160</ecNumber>
    </recommendedName>
</protein>
<feature type="compositionally biased region" description="Gly residues" evidence="7">
    <location>
        <begin position="300"/>
        <end position="309"/>
    </location>
</feature>
<dbReference type="GO" id="GO:0000215">
    <property type="term" value="F:tRNA 2'-phosphotransferase activity"/>
    <property type="evidence" value="ECO:0007669"/>
    <property type="project" value="UniProtKB-EC"/>
</dbReference>
<dbReference type="PANTHER" id="PTHR12684">
    <property type="entry name" value="PUTATIVE PHOSPHOTRANSFERASE"/>
    <property type="match status" value="1"/>
</dbReference>
<dbReference type="InterPro" id="IPR042081">
    <property type="entry name" value="RNA_2'-PTrans_C"/>
</dbReference>
<dbReference type="Pfam" id="PF01885">
    <property type="entry name" value="PTS_2-RNA"/>
    <property type="match status" value="1"/>
</dbReference>
<accession>A0A9P4IPI2</accession>
<comment type="similarity">
    <text evidence="2">Belongs to the KptA/TPT1 family.</text>
</comment>
<dbReference type="InterPro" id="IPR042080">
    <property type="entry name" value="RNA_2'-PTrans_N"/>
</dbReference>
<dbReference type="InterPro" id="IPR002745">
    <property type="entry name" value="Ptrans_KptA/Tpt1"/>
</dbReference>
<feature type="region of interest" description="Disordered" evidence="7">
    <location>
        <begin position="189"/>
        <end position="223"/>
    </location>
</feature>
<dbReference type="Gene3D" id="3.20.170.30">
    <property type="match status" value="1"/>
</dbReference>
<dbReference type="EMBL" id="ML978123">
    <property type="protein sequence ID" value="KAF2101896.1"/>
    <property type="molecule type" value="Genomic_DNA"/>
</dbReference>
<feature type="region of interest" description="Disordered" evidence="7">
    <location>
        <begin position="1"/>
        <end position="21"/>
    </location>
</feature>
<dbReference type="AlphaFoldDB" id="A0A9P4IPI2"/>
<evidence type="ECO:0000256" key="1">
    <source>
        <dbReference type="ARBA" id="ARBA00003343"/>
    </source>
</evidence>